<dbReference type="Proteomes" id="UP000198302">
    <property type="component" value="Unassembled WGS sequence"/>
</dbReference>
<dbReference type="InterPro" id="IPR032710">
    <property type="entry name" value="NTF2-like_dom_sf"/>
</dbReference>
<evidence type="ECO:0000313" key="3">
    <source>
        <dbReference type="EMBL" id="OXA86824.1"/>
    </source>
</evidence>
<keyword evidence="5" id="KW-1185">Reference proteome</keyword>
<reference evidence="3 5" key="2">
    <citation type="submission" date="2016-11" db="EMBL/GenBank/DDBJ databases">
        <title>Whole genomes of Flavobacteriaceae.</title>
        <authorList>
            <person name="Stine C."/>
            <person name="Li C."/>
            <person name="Tadesse D."/>
        </authorList>
    </citation>
    <scope>NUCLEOTIDE SEQUENCE [LARGE SCALE GENOMIC DNA]</scope>
    <source>
        <strain evidence="3 5">ATCC 51468</strain>
    </source>
</reference>
<dbReference type="STRING" id="37752.IW18_18380"/>
<dbReference type="Proteomes" id="UP000032061">
    <property type="component" value="Unassembled WGS sequence"/>
</dbReference>
<evidence type="ECO:0000313" key="2">
    <source>
        <dbReference type="EMBL" id="KIO51367.1"/>
    </source>
</evidence>
<comment type="caution">
    <text evidence="2">The sequence shown here is derived from an EMBL/GenBank/DDBJ whole genome shotgun (WGS) entry which is preliminary data.</text>
</comment>
<reference evidence="2 4" key="1">
    <citation type="submission" date="2015-01" db="EMBL/GenBank/DDBJ databases">
        <title>Genome of Flavobacterium hibernum DSM 12611.</title>
        <authorList>
            <person name="Stropko S.J."/>
            <person name="Pipes S.E."/>
            <person name="Newman J.D."/>
        </authorList>
    </citation>
    <scope>NUCLEOTIDE SEQUENCE [LARGE SCALE GENOMIC DNA]</scope>
    <source>
        <strain evidence="2 4">DSM 12611</strain>
    </source>
</reference>
<evidence type="ECO:0000259" key="1">
    <source>
        <dbReference type="Pfam" id="PF13577"/>
    </source>
</evidence>
<accession>A0A0D0F095</accession>
<dbReference type="OrthoDB" id="2084678at2"/>
<name>A0A0D0F095_9FLAO</name>
<evidence type="ECO:0000313" key="5">
    <source>
        <dbReference type="Proteomes" id="UP000198302"/>
    </source>
</evidence>
<dbReference type="CDD" id="cd00531">
    <property type="entry name" value="NTF2_like"/>
    <property type="match status" value="1"/>
</dbReference>
<dbReference type="RefSeq" id="WP_041519549.1">
    <property type="nucleotide sequence ID" value="NZ_JPRK01000016.1"/>
</dbReference>
<dbReference type="Gene3D" id="3.10.450.50">
    <property type="match status" value="1"/>
</dbReference>
<dbReference type="AlphaFoldDB" id="A0A0D0F095"/>
<dbReference type="SUPFAM" id="SSF54427">
    <property type="entry name" value="NTF2-like"/>
    <property type="match status" value="1"/>
</dbReference>
<evidence type="ECO:0000313" key="4">
    <source>
        <dbReference type="Proteomes" id="UP000032061"/>
    </source>
</evidence>
<dbReference type="EMBL" id="JPRK01000016">
    <property type="protein sequence ID" value="KIO51367.1"/>
    <property type="molecule type" value="Genomic_DNA"/>
</dbReference>
<protein>
    <recommendedName>
        <fullName evidence="1">SnoaL-like domain-containing protein</fullName>
    </recommendedName>
</protein>
<dbReference type="Pfam" id="PF13577">
    <property type="entry name" value="SnoaL_4"/>
    <property type="match status" value="1"/>
</dbReference>
<organism evidence="2 4">
    <name type="scientific">Flavobacterium hibernum</name>
    <dbReference type="NCBI Taxonomy" id="37752"/>
    <lineage>
        <taxon>Bacteria</taxon>
        <taxon>Pseudomonadati</taxon>
        <taxon>Bacteroidota</taxon>
        <taxon>Flavobacteriia</taxon>
        <taxon>Flavobacteriales</taxon>
        <taxon>Flavobacteriaceae</taxon>
        <taxon>Flavobacterium</taxon>
    </lineage>
</organism>
<proteinExistence type="predicted"/>
<dbReference type="InterPro" id="IPR037401">
    <property type="entry name" value="SnoaL-like"/>
</dbReference>
<dbReference type="EMBL" id="MUGX01000014">
    <property type="protein sequence ID" value="OXA86824.1"/>
    <property type="molecule type" value="Genomic_DNA"/>
</dbReference>
<feature type="domain" description="SnoaL-like" evidence="1">
    <location>
        <begin position="9"/>
        <end position="137"/>
    </location>
</feature>
<gene>
    <name evidence="3" type="ORF">B0A73_13080</name>
    <name evidence="2" type="ORF">IW18_18380</name>
</gene>
<sequence length="161" mass="18661">METTEITKLLNLEAIKNLRIRYTHYLDSNNIDGLISLFTEDAICQTDRDPWRGREEIRKGLVKAFKDYDTENHGSYPFLHAITNHWIEMINSDTAQGRCYLIDLVTERPKNASTLLLLGLYSDEYKKIGDQWFISRSRLDLVWPERNVEGGEPGKNLSLPS</sequence>